<accession>A0A1J0VXS0</accession>
<evidence type="ECO:0000256" key="2">
    <source>
        <dbReference type="SAM" id="MobiDB-lite"/>
    </source>
</evidence>
<evidence type="ECO:0000313" key="3">
    <source>
        <dbReference type="EMBL" id="APE36813.1"/>
    </source>
</evidence>
<dbReference type="InterPro" id="IPR036165">
    <property type="entry name" value="YefM-like_sf"/>
</dbReference>
<proteinExistence type="inferred from homology"/>
<name>A0A1J0VXS0_9NOCA</name>
<feature type="region of interest" description="Disordered" evidence="2">
    <location>
        <begin position="65"/>
        <end position="92"/>
    </location>
</feature>
<organism evidence="3 4">
    <name type="scientific">Nocardia mangyaensis</name>
    <dbReference type="NCBI Taxonomy" id="2213200"/>
    <lineage>
        <taxon>Bacteria</taxon>
        <taxon>Bacillati</taxon>
        <taxon>Actinomycetota</taxon>
        <taxon>Actinomycetes</taxon>
        <taxon>Mycobacteriales</taxon>
        <taxon>Nocardiaceae</taxon>
        <taxon>Nocardia</taxon>
    </lineage>
</organism>
<dbReference type="KEGG" id="nsl:BOX37_26000"/>
<dbReference type="RefSeq" id="WP_071929996.1">
    <property type="nucleotide sequence ID" value="NZ_CP018082.1"/>
</dbReference>
<keyword evidence="4" id="KW-1185">Reference proteome</keyword>
<evidence type="ECO:0000256" key="1">
    <source>
        <dbReference type="ARBA" id="ARBA00009981"/>
    </source>
</evidence>
<protein>
    <recommendedName>
        <fullName evidence="5">Antitoxin</fullName>
    </recommendedName>
</protein>
<comment type="similarity">
    <text evidence="1">Belongs to the phD/YefM antitoxin family.</text>
</comment>
<gene>
    <name evidence="3" type="ORF">BOX37_26000</name>
</gene>
<evidence type="ECO:0000313" key="4">
    <source>
        <dbReference type="Proteomes" id="UP000183810"/>
    </source>
</evidence>
<dbReference type="Proteomes" id="UP000183810">
    <property type="component" value="Chromosome"/>
</dbReference>
<evidence type="ECO:0008006" key="5">
    <source>
        <dbReference type="Google" id="ProtNLM"/>
    </source>
</evidence>
<dbReference type="AlphaFoldDB" id="A0A1J0VXS0"/>
<dbReference type="EMBL" id="CP018082">
    <property type="protein sequence ID" value="APE36813.1"/>
    <property type="molecule type" value="Genomic_DNA"/>
</dbReference>
<sequence>MTTIRAEETRLPRRAKEAVDRHERVVVVNHDRPAFVIVHPDEYPETGRRRGRSMNEALRLLTSAATPDPEFGDDLEAVRDTVGPMPEDPWAH</sequence>
<reference evidence="3" key="1">
    <citation type="submission" date="2016-11" db="EMBL/GenBank/DDBJ databases">
        <authorList>
            <person name="Jaros S."/>
            <person name="Januszkiewicz K."/>
            <person name="Wedrychowicz H."/>
        </authorList>
    </citation>
    <scope>NUCLEOTIDE SEQUENCE [LARGE SCALE GENOMIC DNA]</scope>
    <source>
        <strain evidence="3">Y48</strain>
    </source>
</reference>
<dbReference type="SUPFAM" id="SSF143120">
    <property type="entry name" value="YefM-like"/>
    <property type="match status" value="1"/>
</dbReference>